<dbReference type="EMBL" id="ATBY01000010">
    <property type="protein sequence ID" value="EPD69994.1"/>
    <property type="molecule type" value="Genomic_DNA"/>
</dbReference>
<evidence type="ECO:0000256" key="1">
    <source>
        <dbReference type="SAM" id="SignalP"/>
    </source>
</evidence>
<accession>S3A0Y4</accession>
<sequence length="321" mass="33148">MLVDVKLSARAVLAATCLTSALVLSGCASSGDDAPASETNHTSVKASIEAPRVTVTSFGEGERRPVAYQDLDATQTAHFNVSLGFSQTAVPAAQVSPEPPADVAGAPLTGTAELTTTQLSDDEAGASRSVTMTLTDLARTDPSAVHVEDTVDVSPANGIAATWEATGTGRVTAISYTQPDNSTDEVDALLEGYVSALVGQLVIFPDDPIAPGATWTVEMPVIGESNTAQVTSYTLVSHEGSTVVVNATVSQHPTIGALTLDSGETVDVQSAETSSSSTITIDLEKPYPTAGQSTLTTRTVYGNKSSEYAVVQDTFQKTDFS</sequence>
<dbReference type="PROSITE" id="PS51257">
    <property type="entry name" value="PROKAR_LIPOPROTEIN"/>
    <property type="match status" value="1"/>
</dbReference>
<keyword evidence="3" id="KW-1185">Reference proteome</keyword>
<reference evidence="2 3" key="1">
    <citation type="submission" date="2013-05" db="EMBL/GenBank/DDBJ databases">
        <title>The Genome Sequence of Corynebacterium pyruviciproducens 1773O (ATCC BAA-1742).</title>
        <authorList>
            <consortium name="The Broad Institute Genomics Platform"/>
            <person name="Earl A."/>
            <person name="Ward D."/>
            <person name="Feldgarden M."/>
            <person name="Gevers D."/>
            <person name="Tong J."/>
            <person name="Walker B."/>
            <person name="Young S."/>
            <person name="Zeng Q."/>
            <person name="Gargeya S."/>
            <person name="Fitzgerald M."/>
            <person name="Haas B."/>
            <person name="Abouelleil A."/>
            <person name="Allen A.W."/>
            <person name="Alvarado L."/>
            <person name="Arachchi H.M."/>
            <person name="Berlin A.M."/>
            <person name="Chapman S.B."/>
            <person name="Gainer-Dewar J."/>
            <person name="Goldberg J."/>
            <person name="Griggs A."/>
            <person name="Gujja S."/>
            <person name="Hansen M."/>
            <person name="Howarth C."/>
            <person name="Imamovic A."/>
            <person name="Ireland A."/>
            <person name="Larimer J."/>
            <person name="McCowan C."/>
            <person name="Murphy C."/>
            <person name="Pearson M."/>
            <person name="Poon T.W."/>
            <person name="Priest M."/>
            <person name="Roberts A."/>
            <person name="Saif S."/>
            <person name="Shea T."/>
            <person name="Sisk P."/>
            <person name="Sykes S."/>
            <person name="Wortman J."/>
            <person name="Nusbaum C."/>
            <person name="Birren B."/>
        </authorList>
    </citation>
    <scope>NUCLEOTIDE SEQUENCE [LARGE SCALE GENOMIC DNA]</scope>
    <source>
        <strain evidence="2 3">ATCC BAA-1742</strain>
    </source>
</reference>
<feature type="chain" id="PRO_5038608684" evidence="1">
    <location>
        <begin position="31"/>
        <end position="321"/>
    </location>
</feature>
<evidence type="ECO:0000313" key="2">
    <source>
        <dbReference type="EMBL" id="EPD69994.1"/>
    </source>
</evidence>
<organism evidence="2 3">
    <name type="scientific">Corynebacterium pyruviciproducens ATCC BAA-1742</name>
    <dbReference type="NCBI Taxonomy" id="1125779"/>
    <lineage>
        <taxon>Bacteria</taxon>
        <taxon>Bacillati</taxon>
        <taxon>Actinomycetota</taxon>
        <taxon>Actinomycetes</taxon>
        <taxon>Mycobacteriales</taxon>
        <taxon>Corynebacteriaceae</taxon>
        <taxon>Corynebacterium</taxon>
    </lineage>
</organism>
<gene>
    <name evidence="2" type="ORF">HMPREF1219_00939</name>
</gene>
<feature type="signal peptide" evidence="1">
    <location>
        <begin position="1"/>
        <end position="30"/>
    </location>
</feature>
<dbReference type="AlphaFoldDB" id="S3A0Y4"/>
<dbReference type="eggNOG" id="ENOG502Z9YC">
    <property type="taxonomic scope" value="Bacteria"/>
</dbReference>
<dbReference type="PATRIC" id="fig|1125779.3.peg.926"/>
<name>S3A0Y4_9CORY</name>
<keyword evidence="1" id="KW-0732">Signal</keyword>
<protein>
    <submittedName>
        <fullName evidence="2">Uncharacterized protein</fullName>
    </submittedName>
</protein>
<dbReference type="Proteomes" id="UP000014408">
    <property type="component" value="Unassembled WGS sequence"/>
</dbReference>
<comment type="caution">
    <text evidence="2">The sequence shown here is derived from an EMBL/GenBank/DDBJ whole genome shotgun (WGS) entry which is preliminary data.</text>
</comment>
<dbReference type="STRING" id="1125779.HMPREF1219_00939"/>
<dbReference type="HOGENOM" id="CLU_050994_0_0_11"/>
<proteinExistence type="predicted"/>
<evidence type="ECO:0000313" key="3">
    <source>
        <dbReference type="Proteomes" id="UP000014408"/>
    </source>
</evidence>